<dbReference type="STRING" id="1410606.T478_0493"/>
<reference evidence="5 7" key="4">
    <citation type="submission" date="2018-04" db="EMBL/GenBank/DDBJ databases">
        <title>Transcriptomics of ammonia oxidizing archaea.</title>
        <authorList>
            <person name="Carini P."/>
        </authorList>
    </citation>
    <scope>NUCLEOTIDE SEQUENCE [LARGE SCALE GENOMIC DNA]</scope>
    <source>
        <strain evidence="5 7">U25</strain>
    </source>
</reference>
<accession>A0A0A7V4E9</accession>
<keyword evidence="4" id="KW-0808">Transferase</keyword>
<evidence type="ECO:0000256" key="1">
    <source>
        <dbReference type="ARBA" id="ARBA00023163"/>
    </source>
</evidence>
<dbReference type="SUPFAM" id="SSF63393">
    <property type="entry name" value="RNA polymerase subunits"/>
    <property type="match status" value="1"/>
</dbReference>
<dbReference type="AlphaFoldDB" id="A0A0A7V4E9"/>
<reference evidence="5" key="2">
    <citation type="submission" date="2016-05" db="EMBL/GenBank/DDBJ databases">
        <authorList>
            <person name="Lavstsen T."/>
            <person name="Jespersen J.S."/>
        </authorList>
    </citation>
    <scope>NUCLEOTIDE SEQUENCE [LARGE SCALE GENOMIC DNA]</scope>
    <source>
        <strain evidence="5">U25</strain>
    </source>
</reference>
<dbReference type="InterPro" id="IPR029040">
    <property type="entry name" value="RPABC4/Spt4"/>
</dbReference>
<keyword evidence="4" id="KW-0548">Nucleotidyltransferase</keyword>
<dbReference type="HAMAP" id="MF_00949">
    <property type="entry name" value="Spt4_arch"/>
    <property type="match status" value="1"/>
</dbReference>
<dbReference type="GO" id="GO:0006355">
    <property type="term" value="P:regulation of DNA-templated transcription"/>
    <property type="evidence" value="ECO:0007669"/>
    <property type="project" value="UniProtKB-UniRule"/>
</dbReference>
<dbReference type="GO" id="GO:0008270">
    <property type="term" value="F:zinc ion binding"/>
    <property type="evidence" value="ECO:0007669"/>
    <property type="project" value="UniProtKB-UniRule"/>
</dbReference>
<dbReference type="EMBL" id="CP007026">
    <property type="protein sequence ID" value="AJA93061.1"/>
    <property type="molecule type" value="Genomic_DNA"/>
</dbReference>
<dbReference type="PANTHER" id="PTHR40704">
    <property type="entry name" value="TRANSCRIPTION ELONGATION FACTOR SPT4"/>
    <property type="match status" value="1"/>
</dbReference>
<dbReference type="PANTHER" id="PTHR40704:SF1">
    <property type="entry name" value="TRANSCRIPTION ELONGATION FACTOR SPT4"/>
    <property type="match status" value="1"/>
</dbReference>
<reference evidence="7" key="3">
    <citation type="submission" date="2016-05" db="EMBL/GenBank/DDBJ databases">
        <authorList>
            <person name="Dupont C."/>
            <person name="Santoro A."/>
        </authorList>
    </citation>
    <scope>NUCLEOTIDE SEQUENCE [LARGE SCALE GENOMIC DNA]</scope>
    <source>
        <strain evidence="7">U25</strain>
    </source>
</reference>
<keyword evidence="2" id="KW-0805">Transcription regulation</keyword>
<keyword evidence="1 2" id="KW-0804">Transcription</keyword>
<dbReference type="NCBIfam" id="NF041664">
    <property type="entry name" value="RNAP_arch_Epp"/>
    <property type="match status" value="1"/>
</dbReference>
<gene>
    <name evidence="2" type="primary">spt4</name>
    <name evidence="5" type="ORF">A7X95_00295</name>
    <name evidence="4" type="ORF">T478_0493</name>
</gene>
<evidence type="ECO:0000313" key="4">
    <source>
        <dbReference type="EMBL" id="AJA93061.1"/>
    </source>
</evidence>
<keyword evidence="2" id="KW-0862">Zinc</keyword>
<dbReference type="SMART" id="SM01389">
    <property type="entry name" value="Spt4"/>
    <property type="match status" value="1"/>
</dbReference>
<feature type="binding site" evidence="2">
    <location>
        <position position="7"/>
    </location>
    <ligand>
        <name>Zn(2+)</name>
        <dbReference type="ChEBI" id="CHEBI:29105"/>
    </ligand>
</feature>
<dbReference type="Gene3D" id="2.20.28.90">
    <property type="match status" value="1"/>
</dbReference>
<dbReference type="HOGENOM" id="CLU_199467_0_0_2"/>
<dbReference type="Pfam" id="PF06093">
    <property type="entry name" value="Spt4"/>
    <property type="match status" value="1"/>
</dbReference>
<dbReference type="GO" id="GO:0003746">
    <property type="term" value="F:translation elongation factor activity"/>
    <property type="evidence" value="ECO:0007669"/>
    <property type="project" value="UniProtKB-KW"/>
</dbReference>
<name>A0A0A7V4E9_9ARCH</name>
<evidence type="ECO:0000313" key="7">
    <source>
        <dbReference type="Proteomes" id="UP000241022"/>
    </source>
</evidence>
<dbReference type="OrthoDB" id="275101at2157"/>
<reference evidence="4 6" key="1">
    <citation type="journal article" date="2015" name="Proc. Natl. Acad. Sci. U.S.A.">
        <title>Genomic and proteomic characterization of "Candidatus Nitrosopelagicus brevis": An ammonia-oxidizing archaeon from the open ocean.</title>
        <authorList>
            <person name="Santoro A.E."/>
            <person name="Dupont C.L."/>
            <person name="Richter R.A."/>
            <person name="Craig M.T."/>
            <person name="Carini P."/>
            <person name="McIlvin M.R."/>
            <person name="Yang Y."/>
            <person name="Orsi W.D."/>
            <person name="Moran D.M."/>
            <person name="Saito M.A."/>
        </authorList>
    </citation>
    <scope>NUCLEOTIDE SEQUENCE [LARGE SCALE GENOMIC DNA]</scope>
    <source>
        <strain evidence="4">CN25</strain>
        <strain evidence="6">V2</strain>
    </source>
</reference>
<dbReference type="InterPro" id="IPR038589">
    <property type="entry name" value="Spt4_dom_sf"/>
</dbReference>
<feature type="binding site" evidence="2">
    <location>
        <position position="10"/>
    </location>
    <ligand>
        <name>Zn(2+)</name>
        <dbReference type="ChEBI" id="CHEBI:29105"/>
    </ligand>
</feature>
<sequence>MAKELACRECRCVTTAKVCPVCKSTDLSPDWNGIVLVVKPTNSKISNTLGITKPGKYALKVT</sequence>
<dbReference type="InterPro" id="IPR022800">
    <property type="entry name" value="Spt4/RpoE2_Znf"/>
</dbReference>
<feature type="binding site" evidence="2">
    <location>
        <position position="22"/>
    </location>
    <ligand>
        <name>Zn(2+)</name>
        <dbReference type="ChEBI" id="CHEBI:29105"/>
    </ligand>
</feature>
<dbReference type="Proteomes" id="UP000241022">
    <property type="component" value="Unassembled WGS sequence"/>
</dbReference>
<feature type="domain" description="Spt4/RpoE2 zinc finger" evidence="3">
    <location>
        <begin position="4"/>
        <end position="62"/>
    </location>
</feature>
<dbReference type="InterPro" id="IPR007178">
    <property type="entry name" value="Spt4_arch"/>
</dbReference>
<organism evidence="4 6">
    <name type="scientific">Candidatus Nitrosopelagicus brevis</name>
    <dbReference type="NCBI Taxonomy" id="1410606"/>
    <lineage>
        <taxon>Archaea</taxon>
        <taxon>Nitrososphaerota</taxon>
    </lineage>
</organism>
<keyword evidence="2" id="KW-0479">Metal-binding</keyword>
<dbReference type="GO" id="GO:0000428">
    <property type="term" value="C:DNA-directed RNA polymerase complex"/>
    <property type="evidence" value="ECO:0007669"/>
    <property type="project" value="UniProtKB-KW"/>
</dbReference>
<keyword evidence="7" id="KW-1185">Reference proteome</keyword>
<protein>
    <recommendedName>
        <fullName evidence="2">Transcription elongation factor Spt4</fullName>
    </recommendedName>
</protein>
<dbReference type="RefSeq" id="WP_048104898.1">
    <property type="nucleotide sequence ID" value="NZ_CP007026.1"/>
</dbReference>
<keyword evidence="4" id="KW-0240">DNA-directed RNA polymerase</keyword>
<evidence type="ECO:0000256" key="2">
    <source>
        <dbReference type="HAMAP-Rule" id="MF_00949"/>
    </source>
</evidence>
<feature type="binding site" evidence="2">
    <location>
        <position position="19"/>
    </location>
    <ligand>
        <name>Zn(2+)</name>
        <dbReference type="ChEBI" id="CHEBI:29105"/>
    </ligand>
</feature>
<dbReference type="Proteomes" id="UP000030944">
    <property type="component" value="Chromosome"/>
</dbReference>
<dbReference type="GO" id="GO:0016779">
    <property type="term" value="F:nucleotidyltransferase activity"/>
    <property type="evidence" value="ECO:0007669"/>
    <property type="project" value="UniProtKB-KW"/>
</dbReference>
<dbReference type="KEGG" id="nbv:T478_0493"/>
<comment type="function">
    <text evidence="2">Stimulates transcription elongation.</text>
</comment>
<dbReference type="EMBL" id="LXWN01000001">
    <property type="protein sequence ID" value="PTL87767.1"/>
    <property type="molecule type" value="Genomic_DNA"/>
</dbReference>
<evidence type="ECO:0000313" key="5">
    <source>
        <dbReference type="EMBL" id="PTL87767.1"/>
    </source>
</evidence>
<keyword evidence="5" id="KW-0251">Elongation factor</keyword>
<keyword evidence="5" id="KW-0648">Protein biosynthesis</keyword>
<dbReference type="GeneID" id="24816387"/>
<evidence type="ECO:0000259" key="3">
    <source>
        <dbReference type="SMART" id="SM01389"/>
    </source>
</evidence>
<evidence type="ECO:0000313" key="6">
    <source>
        <dbReference type="Proteomes" id="UP000030944"/>
    </source>
</evidence>
<comment type="subunit">
    <text evidence="2">Heterodimer composed of Spt4 and Spt5.</text>
</comment>
<comment type="similarity">
    <text evidence="2">Belongs to the archaeal Spt4 family.</text>
</comment>
<proteinExistence type="inferred from homology"/>